<dbReference type="STRING" id="446470.Snas_3689"/>
<evidence type="ECO:0000256" key="1">
    <source>
        <dbReference type="ARBA" id="ARBA00022679"/>
    </source>
</evidence>
<dbReference type="Proteomes" id="UP000000844">
    <property type="component" value="Chromosome"/>
</dbReference>
<reference evidence="2 3" key="1">
    <citation type="journal article" date="2009" name="Stand. Genomic Sci.">
        <title>Complete genome sequence of Stackebrandtia nassauensis type strain (LLR-40K-21).</title>
        <authorList>
            <person name="Munk C."/>
            <person name="Lapidus A."/>
            <person name="Copeland A."/>
            <person name="Jando M."/>
            <person name="Mayilraj S."/>
            <person name="Glavina Del Rio T."/>
            <person name="Nolan M."/>
            <person name="Chen F."/>
            <person name="Lucas S."/>
            <person name="Tice H."/>
            <person name="Cheng J.F."/>
            <person name="Han C."/>
            <person name="Detter J.C."/>
            <person name="Bruce D."/>
            <person name="Goodwin L."/>
            <person name="Chain P."/>
            <person name="Pitluck S."/>
            <person name="Goker M."/>
            <person name="Ovchinikova G."/>
            <person name="Pati A."/>
            <person name="Ivanova N."/>
            <person name="Mavromatis K."/>
            <person name="Chen A."/>
            <person name="Palaniappan K."/>
            <person name="Land M."/>
            <person name="Hauser L."/>
            <person name="Chang Y.J."/>
            <person name="Jeffries C.D."/>
            <person name="Bristow J."/>
            <person name="Eisen J.A."/>
            <person name="Markowitz V."/>
            <person name="Hugenholtz P."/>
            <person name="Kyrpides N.C."/>
            <person name="Klenk H.P."/>
        </authorList>
    </citation>
    <scope>NUCLEOTIDE SEQUENCE [LARGE SCALE GENOMIC DNA]</scope>
    <source>
        <strain evidence="3">DSM 44728 / CIP 108903 / NRRL B-16338 / NBRC 102104 / LLR-40K-21</strain>
    </source>
</reference>
<dbReference type="GO" id="GO:0008168">
    <property type="term" value="F:methyltransferase activity"/>
    <property type="evidence" value="ECO:0007669"/>
    <property type="project" value="UniProtKB-KW"/>
</dbReference>
<keyword evidence="2" id="KW-0489">Methyltransferase</keyword>
<evidence type="ECO:0000313" key="3">
    <source>
        <dbReference type="Proteomes" id="UP000000844"/>
    </source>
</evidence>
<dbReference type="Gene3D" id="3.40.50.150">
    <property type="entry name" value="Vaccinia Virus protein VP39"/>
    <property type="match status" value="1"/>
</dbReference>
<keyword evidence="1 2" id="KW-0808">Transferase</keyword>
<organism evidence="2 3">
    <name type="scientific">Stackebrandtia nassauensis (strain DSM 44728 / CIP 108903 / NRRL B-16338 / NBRC 102104 / LLR-40K-21)</name>
    <dbReference type="NCBI Taxonomy" id="446470"/>
    <lineage>
        <taxon>Bacteria</taxon>
        <taxon>Bacillati</taxon>
        <taxon>Actinomycetota</taxon>
        <taxon>Actinomycetes</taxon>
        <taxon>Glycomycetales</taxon>
        <taxon>Glycomycetaceae</taxon>
        <taxon>Stackebrandtia</taxon>
    </lineage>
</organism>
<dbReference type="PANTHER" id="PTHR43861">
    <property type="entry name" value="TRANS-ACONITATE 2-METHYLTRANSFERASE-RELATED"/>
    <property type="match status" value="1"/>
</dbReference>
<dbReference type="SUPFAM" id="SSF53335">
    <property type="entry name" value="S-adenosyl-L-methionine-dependent methyltransferases"/>
    <property type="match status" value="1"/>
</dbReference>
<accession>D3PXL6</accession>
<dbReference type="GO" id="GO:0032259">
    <property type="term" value="P:methylation"/>
    <property type="evidence" value="ECO:0007669"/>
    <property type="project" value="UniProtKB-KW"/>
</dbReference>
<dbReference type="eggNOG" id="COG2518">
    <property type="taxonomic scope" value="Bacteria"/>
</dbReference>
<dbReference type="KEGG" id="sna:Snas_3689"/>
<dbReference type="InterPro" id="IPR029063">
    <property type="entry name" value="SAM-dependent_MTases_sf"/>
</dbReference>
<gene>
    <name evidence="2" type="ordered locus">Snas_3689</name>
</gene>
<dbReference type="OrthoDB" id="3469983at2"/>
<evidence type="ECO:0000313" key="2">
    <source>
        <dbReference type="EMBL" id="ADD43346.1"/>
    </source>
</evidence>
<dbReference type="PANTHER" id="PTHR43861:SF3">
    <property type="entry name" value="PUTATIVE (AFU_ORTHOLOGUE AFUA_2G14390)-RELATED"/>
    <property type="match status" value="1"/>
</dbReference>
<keyword evidence="3" id="KW-1185">Reference proteome</keyword>
<protein>
    <submittedName>
        <fullName evidence="2">Methyltransferase type 12</fullName>
    </submittedName>
</protein>
<dbReference type="RefSeq" id="WP_013018917.1">
    <property type="nucleotide sequence ID" value="NC_013947.1"/>
</dbReference>
<dbReference type="Pfam" id="PF13489">
    <property type="entry name" value="Methyltransf_23"/>
    <property type="match status" value="1"/>
</dbReference>
<dbReference type="AlphaFoldDB" id="D3PXL6"/>
<sequence>MENAPHHNEYAFRNSSNEAPIQLSHLEAFLDPTTIAAFESIEVPSGSACLELGAGNGSIAHWLADRVGDDGTVTAIDINPVHIPPRPNLRIMRHDLRQGLPVAGPFDVIHARLVLSHIAERTEILKSLVELLAPGGWLVVGEFVRDPVQVISAANDADASLYVKVYDATYDGLINLHGADLRFGFDVFNLMTAAGLASVRSTHFAESWSGDSYAAKFLHSNSFQLEELIRGSGVTAAELDAYRRLVFDPALTVKSNLFVNTVGKKPCTSI</sequence>
<proteinExistence type="predicted"/>
<dbReference type="HOGENOM" id="CLU_062440_2_0_11"/>
<name>D3PXL6_STANL</name>
<dbReference type="EMBL" id="CP001778">
    <property type="protein sequence ID" value="ADD43346.1"/>
    <property type="molecule type" value="Genomic_DNA"/>
</dbReference>
<dbReference type="CDD" id="cd02440">
    <property type="entry name" value="AdoMet_MTases"/>
    <property type="match status" value="1"/>
</dbReference>